<dbReference type="Proteomes" id="UP001595377">
    <property type="component" value="Unassembled WGS sequence"/>
</dbReference>
<keyword evidence="1" id="KW-0732">Signal</keyword>
<keyword evidence="4" id="KW-1185">Reference proteome</keyword>
<dbReference type="RefSeq" id="WP_257318219.1">
    <property type="nucleotide sequence ID" value="NZ_JANFDG010000044.1"/>
</dbReference>
<sequence length="93" mass="9991">MAFIRTMLPVIALAMSAGIAPAMAQQELFLSADANGDTTLDKMEFRTFIDGLAQSGKPIAQKIKAAGRYNMAFGRIDKNRDGVVSPDELSALK</sequence>
<dbReference type="InterPro" id="IPR002048">
    <property type="entry name" value="EF_hand_dom"/>
</dbReference>
<reference evidence="4" key="1">
    <citation type="journal article" date="2019" name="Int. J. Syst. Evol. Microbiol.">
        <title>The Global Catalogue of Microorganisms (GCM) 10K type strain sequencing project: providing services to taxonomists for standard genome sequencing and annotation.</title>
        <authorList>
            <consortium name="The Broad Institute Genomics Platform"/>
            <consortium name="The Broad Institute Genome Sequencing Center for Infectious Disease"/>
            <person name="Wu L."/>
            <person name="Ma J."/>
        </authorList>
    </citation>
    <scope>NUCLEOTIDE SEQUENCE [LARGE SCALE GENOMIC DNA]</scope>
    <source>
        <strain evidence="4">KCTC 52677</strain>
    </source>
</reference>
<dbReference type="Pfam" id="PF13202">
    <property type="entry name" value="EF-hand_5"/>
    <property type="match status" value="2"/>
</dbReference>
<proteinExistence type="predicted"/>
<dbReference type="SUPFAM" id="SSF47473">
    <property type="entry name" value="EF-hand"/>
    <property type="match status" value="1"/>
</dbReference>
<dbReference type="InterPro" id="IPR018247">
    <property type="entry name" value="EF_Hand_1_Ca_BS"/>
</dbReference>
<name>A0ABV7DF41_9HYPH</name>
<protein>
    <submittedName>
        <fullName evidence="3">EF-hand domain-containing protein</fullName>
    </submittedName>
</protein>
<evidence type="ECO:0000259" key="2">
    <source>
        <dbReference type="PROSITE" id="PS50222"/>
    </source>
</evidence>
<dbReference type="InterPro" id="IPR011992">
    <property type="entry name" value="EF-hand-dom_pair"/>
</dbReference>
<feature type="domain" description="EF-hand" evidence="2">
    <location>
        <begin position="26"/>
        <end position="55"/>
    </location>
</feature>
<feature type="signal peptide" evidence="1">
    <location>
        <begin position="1"/>
        <end position="24"/>
    </location>
</feature>
<evidence type="ECO:0000256" key="1">
    <source>
        <dbReference type="SAM" id="SignalP"/>
    </source>
</evidence>
<dbReference type="PROSITE" id="PS00018">
    <property type="entry name" value="EF_HAND_1"/>
    <property type="match status" value="1"/>
</dbReference>
<accession>A0ABV7DF41</accession>
<evidence type="ECO:0000313" key="3">
    <source>
        <dbReference type="EMBL" id="MFC3073470.1"/>
    </source>
</evidence>
<dbReference type="Gene3D" id="1.10.238.10">
    <property type="entry name" value="EF-hand"/>
    <property type="match status" value="1"/>
</dbReference>
<comment type="caution">
    <text evidence="3">The sequence shown here is derived from an EMBL/GenBank/DDBJ whole genome shotgun (WGS) entry which is preliminary data.</text>
</comment>
<feature type="chain" id="PRO_5045926645" evidence="1">
    <location>
        <begin position="25"/>
        <end position="93"/>
    </location>
</feature>
<organism evidence="3 4">
    <name type="scientific">Shinella pollutisoli</name>
    <dbReference type="NCBI Taxonomy" id="2250594"/>
    <lineage>
        <taxon>Bacteria</taxon>
        <taxon>Pseudomonadati</taxon>
        <taxon>Pseudomonadota</taxon>
        <taxon>Alphaproteobacteria</taxon>
        <taxon>Hyphomicrobiales</taxon>
        <taxon>Rhizobiaceae</taxon>
        <taxon>Shinella</taxon>
    </lineage>
</organism>
<gene>
    <name evidence="3" type="ORF">ACFOHH_10175</name>
</gene>
<dbReference type="EMBL" id="JBHRSP010000016">
    <property type="protein sequence ID" value="MFC3073470.1"/>
    <property type="molecule type" value="Genomic_DNA"/>
</dbReference>
<dbReference type="PROSITE" id="PS50222">
    <property type="entry name" value="EF_HAND_2"/>
    <property type="match status" value="1"/>
</dbReference>
<evidence type="ECO:0000313" key="4">
    <source>
        <dbReference type="Proteomes" id="UP001595377"/>
    </source>
</evidence>